<sequence>MDGRSHISAIYDTIDNINSNYQKSFGEITKNATKFMEKVNNALGKISSYISAGSDGKIHFKKNDFLVEFKKNFSDMIWTDFVWGIELKVDNIDNCVKPIASFNSKPGMYDFFSKKLSGQGFFVKEFGGEVHIYPDFNPVIQILSTVDSSLAGAGGDIMSQAFQSMQTALDSKKNAVNNSISRLLETFRQDNSHFETLTQLLIQLLKDLFQYNAGFANT</sequence>
<accession>A0ABX7AGD5</accession>
<dbReference type="Gene3D" id="1.20.1710.10">
    <property type="entry name" value="IpaD-like"/>
    <property type="match status" value="1"/>
</dbReference>
<gene>
    <name evidence="1" type="ORF">JI723_01005</name>
</gene>
<name>A0ABX7AGD5_9GAMM</name>
<proteinExistence type="predicted"/>
<organism evidence="1 2">
    <name type="scientific">Providencia manganoxydans</name>
    <dbReference type="NCBI Taxonomy" id="2923283"/>
    <lineage>
        <taxon>Bacteria</taxon>
        <taxon>Pseudomonadati</taxon>
        <taxon>Pseudomonadota</taxon>
        <taxon>Gammaproteobacteria</taxon>
        <taxon>Enterobacterales</taxon>
        <taxon>Morganellaceae</taxon>
        <taxon>Providencia</taxon>
    </lineage>
</organism>
<dbReference type="RefSeq" id="WP_337979718.1">
    <property type="nucleotide sequence ID" value="NZ_CP067099.1"/>
</dbReference>
<dbReference type="GeneID" id="92277249"/>
<dbReference type="Proteomes" id="UP000596157">
    <property type="component" value="Chromosome"/>
</dbReference>
<dbReference type="EMBL" id="CP067099">
    <property type="protein sequence ID" value="QQO62608.1"/>
    <property type="molecule type" value="Genomic_DNA"/>
</dbReference>
<dbReference type="SUPFAM" id="SSF140693">
    <property type="entry name" value="IpaD-like"/>
    <property type="match status" value="1"/>
</dbReference>
<reference evidence="2" key="1">
    <citation type="submission" date="2021-01" db="EMBL/GenBank/DDBJ databases">
        <title>Providencia vermicola LLDRA6, a soil-borne Mn(II)-oxidizing bacterium, exploits a strategy of superoxide production coupled to hydrogen peroxide consumption to generate Mn oxides, as revealed by transcriptional up-regulation of genes for phenylacetic acid catabolism.</title>
        <authorList>
            <person name="Chen S."/>
            <person name="Ding Z."/>
            <person name="Chen J."/>
            <person name="Luo J."/>
            <person name="Ruan X."/>
            <person name="Li Z."/>
            <person name="Liao F."/>
            <person name="He J."/>
            <person name="Li D."/>
        </authorList>
    </citation>
    <scope>NUCLEOTIDE SEQUENCE [LARGE SCALE GENOMIC DNA]</scope>
    <source>
        <strain evidence="2">LLDRA6</strain>
    </source>
</reference>
<keyword evidence="2" id="KW-1185">Reference proteome</keyword>
<protein>
    <recommendedName>
        <fullName evidence="3">IpaD/SipD/SspD family type III secretion system needle tip protein</fullName>
    </recommendedName>
</protein>
<evidence type="ECO:0008006" key="3">
    <source>
        <dbReference type="Google" id="ProtNLM"/>
    </source>
</evidence>
<dbReference type="InterPro" id="IPR036708">
    <property type="entry name" value="BipD-like_sf"/>
</dbReference>
<evidence type="ECO:0000313" key="1">
    <source>
        <dbReference type="EMBL" id="QQO62608.1"/>
    </source>
</evidence>
<evidence type="ECO:0000313" key="2">
    <source>
        <dbReference type="Proteomes" id="UP000596157"/>
    </source>
</evidence>